<dbReference type="GO" id="GO:0015562">
    <property type="term" value="F:efflux transmembrane transporter activity"/>
    <property type="evidence" value="ECO:0007669"/>
    <property type="project" value="InterPro"/>
</dbReference>
<keyword evidence="4" id="KW-1185">Reference proteome</keyword>
<comment type="subcellular location">
    <subcellularLocation>
        <location evidence="2">Cell outer membrane</location>
        <topology evidence="2">Lipid-anchor</topology>
    </subcellularLocation>
</comment>
<evidence type="ECO:0000256" key="1">
    <source>
        <dbReference type="ARBA" id="ARBA00007613"/>
    </source>
</evidence>
<evidence type="ECO:0000313" key="3">
    <source>
        <dbReference type="EMBL" id="SKC52028.1"/>
    </source>
</evidence>
<keyword evidence="2" id="KW-0564">Palmitate</keyword>
<dbReference type="EMBL" id="FUZV01000001">
    <property type="protein sequence ID" value="SKC52028.1"/>
    <property type="molecule type" value="Genomic_DNA"/>
</dbReference>
<dbReference type="Gene3D" id="1.20.1600.10">
    <property type="entry name" value="Outer membrane efflux proteins (OEP)"/>
    <property type="match status" value="1"/>
</dbReference>
<feature type="chain" id="PRO_5011831027" evidence="2">
    <location>
        <begin position="39"/>
        <end position="486"/>
    </location>
</feature>
<dbReference type="STRING" id="428993.SAMN06296058_0871"/>
<protein>
    <submittedName>
        <fullName evidence="3">Efflux transporter, outer membrane factor (OMF) lipoprotein, NodT family</fullName>
    </submittedName>
</protein>
<dbReference type="GO" id="GO:0009279">
    <property type="term" value="C:cell outer membrane"/>
    <property type="evidence" value="ECO:0007669"/>
    <property type="project" value="UniProtKB-SubCell"/>
</dbReference>
<dbReference type="RefSeq" id="WP_079723237.1">
    <property type="nucleotide sequence ID" value="NZ_BMCL01000003.1"/>
</dbReference>
<dbReference type="OrthoDB" id="9770517at2"/>
<dbReference type="SUPFAM" id="SSF56954">
    <property type="entry name" value="Outer membrane efflux proteins (OEP)"/>
    <property type="match status" value="1"/>
</dbReference>
<dbReference type="Pfam" id="PF02321">
    <property type="entry name" value="OEP"/>
    <property type="match status" value="2"/>
</dbReference>
<dbReference type="Proteomes" id="UP000190341">
    <property type="component" value="Unassembled WGS sequence"/>
</dbReference>
<feature type="signal peptide" evidence="2">
    <location>
        <begin position="1"/>
        <end position="38"/>
    </location>
</feature>
<gene>
    <name evidence="3" type="ORF">SAMN06296058_0871</name>
</gene>
<proteinExistence type="inferred from homology"/>
<sequence>MRNAQLHAVSESRAASVAKPLRGMLLACSIAVALSACAHLDAPDPGTTYEKAMRGTEVPSRWAASDESQQAAFQPSWIGFGDSGELAALIAEALEHNRDLQAAATRVESARLLSELAGARLKPNVDLNGRYSTDATELPQAQGYLSMSMVQMSWELDLWGMARAGIKSEEANLRSVSADYAYARESIAAAVARAWLLVIEGQQQQELAQRLEDDAREYAKLLATSQRIGKASELDVAQAEAQVHAYAGAVRRWEQTQLQARRALEVLLGRYPSASIATREELPELDSSLPAGLPLALIERRPDLVAARQRFESAFFKSEQARVAKLPNVMMTMGAGNVSSDYALFKGGMDKFVSPIGLRFSLPIFDGGRRQTVLEIRNSEQEQANVLYARTILRAMQEVENAMSAENLLALRANELSEQVGDVERTIGLAKVAHEVGKVDRFEILQREMSLYQARSTLLGVRSQRLAERVNLHLALGGSFSASTPG</sequence>
<keyword evidence="2" id="KW-0812">Transmembrane</keyword>
<dbReference type="NCBIfam" id="TIGR01845">
    <property type="entry name" value="outer_NodT"/>
    <property type="match status" value="1"/>
</dbReference>
<dbReference type="PANTHER" id="PTHR30203:SF24">
    <property type="entry name" value="BLR4935 PROTEIN"/>
    <property type="match status" value="1"/>
</dbReference>
<dbReference type="Gene3D" id="2.20.200.10">
    <property type="entry name" value="Outer membrane efflux proteins (OEP)"/>
    <property type="match status" value="1"/>
</dbReference>
<comment type="similarity">
    <text evidence="1 2">Belongs to the outer membrane factor (OMF) (TC 1.B.17) family.</text>
</comment>
<keyword evidence="2" id="KW-0472">Membrane</keyword>
<name>A0A1T5JLC4_9GAMM</name>
<keyword evidence="2 3" id="KW-0449">Lipoprotein</keyword>
<keyword evidence="2" id="KW-1134">Transmembrane beta strand</keyword>
<reference evidence="3 4" key="1">
    <citation type="submission" date="2017-02" db="EMBL/GenBank/DDBJ databases">
        <authorList>
            <person name="Peterson S.W."/>
        </authorList>
    </citation>
    <scope>NUCLEOTIDE SEQUENCE [LARGE SCALE GENOMIC DNA]</scope>
    <source>
        <strain evidence="3 4">P15</strain>
    </source>
</reference>
<keyword evidence="2" id="KW-0732">Signal</keyword>
<dbReference type="PANTHER" id="PTHR30203">
    <property type="entry name" value="OUTER MEMBRANE CATION EFFLUX PROTEIN"/>
    <property type="match status" value="1"/>
</dbReference>
<accession>A0A1T5JLC4</accession>
<evidence type="ECO:0000313" key="4">
    <source>
        <dbReference type="Proteomes" id="UP000190341"/>
    </source>
</evidence>
<dbReference type="InterPro" id="IPR010131">
    <property type="entry name" value="MdtP/NodT-like"/>
</dbReference>
<evidence type="ECO:0000256" key="2">
    <source>
        <dbReference type="RuleBase" id="RU362097"/>
    </source>
</evidence>
<organism evidence="3 4">
    <name type="scientific">Pseudoxanthomonas indica</name>
    <dbReference type="NCBI Taxonomy" id="428993"/>
    <lineage>
        <taxon>Bacteria</taxon>
        <taxon>Pseudomonadati</taxon>
        <taxon>Pseudomonadota</taxon>
        <taxon>Gammaproteobacteria</taxon>
        <taxon>Lysobacterales</taxon>
        <taxon>Lysobacteraceae</taxon>
        <taxon>Pseudoxanthomonas</taxon>
    </lineage>
</organism>
<dbReference type="InterPro" id="IPR003423">
    <property type="entry name" value="OMP_efflux"/>
</dbReference>
<dbReference type="AlphaFoldDB" id="A0A1T5JLC4"/>